<dbReference type="Gene3D" id="3.40.190.150">
    <property type="entry name" value="Bordetella uptake gene, domain 1"/>
    <property type="match status" value="1"/>
</dbReference>
<dbReference type="AlphaFoldDB" id="A0A087M2X0"/>
<dbReference type="STRING" id="46914.JP75_10030"/>
<keyword evidence="4" id="KW-1185">Reference proteome</keyword>
<organism evidence="3 4">
    <name type="scientific">Devosia riboflavina</name>
    <dbReference type="NCBI Taxonomy" id="46914"/>
    <lineage>
        <taxon>Bacteria</taxon>
        <taxon>Pseudomonadati</taxon>
        <taxon>Pseudomonadota</taxon>
        <taxon>Alphaproteobacteria</taxon>
        <taxon>Hyphomicrobiales</taxon>
        <taxon>Devosiaceae</taxon>
        <taxon>Devosia</taxon>
    </lineage>
</organism>
<sequence length="319" mass="33252">MTHLKTLAGALALSVLAIAPAAAQYPDHAINLIVPWAAGGGTDATGRIIATLLEKELGQPINVINRTGGGGIVGHTEISYSPPDGYTLGVITTELSMYHWTGVSPLNYENYEPIALFNADPEAVFVRTDGPSIEDLLSEIRANPGSVKASGANLGGMAHLGWAGVLVTNEIDPAAAPWVPSEGASASLQLLASGAISVVTTTMPDARPMVDAGEVKPLIVAANERVAAAPDVPTAEEALGNKWAAYAWRGIAAPKGLPEDVKARLAEAMDKVVNSQEFKDFMAQRNFGIDYRDAAGFEAFLKDADESIGKALQAVGLAK</sequence>
<dbReference type="RefSeq" id="WP_035082326.1">
    <property type="nucleotide sequence ID" value="NZ_JQGC01000007.1"/>
</dbReference>
<gene>
    <name evidence="3" type="ORF">JP75_10030</name>
</gene>
<evidence type="ECO:0000256" key="1">
    <source>
        <dbReference type="ARBA" id="ARBA00006987"/>
    </source>
</evidence>
<keyword evidence="2" id="KW-0732">Signal</keyword>
<dbReference type="Pfam" id="PF03401">
    <property type="entry name" value="TctC"/>
    <property type="match status" value="1"/>
</dbReference>
<dbReference type="PANTHER" id="PTHR42928">
    <property type="entry name" value="TRICARBOXYLATE-BINDING PROTEIN"/>
    <property type="match status" value="1"/>
</dbReference>
<proteinExistence type="inferred from homology"/>
<dbReference type="InterPro" id="IPR042100">
    <property type="entry name" value="Bug_dom1"/>
</dbReference>
<dbReference type="SUPFAM" id="SSF53850">
    <property type="entry name" value="Periplasmic binding protein-like II"/>
    <property type="match status" value="1"/>
</dbReference>
<feature type="chain" id="PRO_5001825874" evidence="2">
    <location>
        <begin position="24"/>
        <end position="319"/>
    </location>
</feature>
<dbReference type="EMBL" id="JQGC01000007">
    <property type="protein sequence ID" value="KFL31223.1"/>
    <property type="molecule type" value="Genomic_DNA"/>
</dbReference>
<comment type="caution">
    <text evidence="3">The sequence shown here is derived from an EMBL/GenBank/DDBJ whole genome shotgun (WGS) entry which is preliminary data.</text>
</comment>
<reference evidence="3 4" key="1">
    <citation type="submission" date="2014-08" db="EMBL/GenBank/DDBJ databases">
        <authorList>
            <person name="Hassan Y.I."/>
            <person name="Lepp D."/>
            <person name="Zhou T."/>
        </authorList>
    </citation>
    <scope>NUCLEOTIDE SEQUENCE [LARGE SCALE GENOMIC DNA]</scope>
    <source>
        <strain evidence="3 4">IFO13584</strain>
    </source>
</reference>
<protein>
    <submittedName>
        <fullName evidence="3">ABC transporter substrate-binding protein</fullName>
    </submittedName>
</protein>
<dbReference type="Proteomes" id="UP000028981">
    <property type="component" value="Unassembled WGS sequence"/>
</dbReference>
<dbReference type="CDD" id="cd07012">
    <property type="entry name" value="PBP2_Bug_TTT"/>
    <property type="match status" value="1"/>
</dbReference>
<name>A0A087M2X0_9HYPH</name>
<evidence type="ECO:0000313" key="4">
    <source>
        <dbReference type="Proteomes" id="UP000028981"/>
    </source>
</evidence>
<accession>A0A087M2X0</accession>
<dbReference type="Gene3D" id="3.40.190.10">
    <property type="entry name" value="Periplasmic binding protein-like II"/>
    <property type="match status" value="1"/>
</dbReference>
<feature type="signal peptide" evidence="2">
    <location>
        <begin position="1"/>
        <end position="23"/>
    </location>
</feature>
<dbReference type="PIRSF" id="PIRSF017082">
    <property type="entry name" value="YflP"/>
    <property type="match status" value="1"/>
</dbReference>
<comment type="similarity">
    <text evidence="1">Belongs to the UPF0065 (bug) family.</text>
</comment>
<evidence type="ECO:0000313" key="3">
    <source>
        <dbReference type="EMBL" id="KFL31223.1"/>
    </source>
</evidence>
<evidence type="ECO:0000256" key="2">
    <source>
        <dbReference type="SAM" id="SignalP"/>
    </source>
</evidence>
<dbReference type="InterPro" id="IPR005064">
    <property type="entry name" value="BUG"/>
</dbReference>
<dbReference type="OrthoDB" id="7375033at2"/>
<dbReference type="PANTHER" id="PTHR42928:SF5">
    <property type="entry name" value="BLR1237 PROTEIN"/>
    <property type="match status" value="1"/>
</dbReference>